<dbReference type="PRINTS" id="PR01036">
    <property type="entry name" value="TCRTETB"/>
</dbReference>
<evidence type="ECO:0000256" key="1">
    <source>
        <dbReference type="ARBA" id="ARBA00004651"/>
    </source>
</evidence>
<evidence type="ECO:0000256" key="2">
    <source>
        <dbReference type="ARBA" id="ARBA00006236"/>
    </source>
</evidence>
<sequence length="446" mass="47543">MNGGLAPMKMRALNNFLKMWLAGCGFSQPPSSRERLLSSMNVAPDHRNAQDAQPVMSELRVGVIGGLLAALGLMSMALYTPAMTEIVHAFGTTEALVKLTISVYLAGFCFSQLVCGPLSDGFGRRPITIAFMMIYLAASIMALFSTTIDMLLVARFLQGVGAAVGVTISRAIVRDLFTHDASARVMNLIGIVIAVGPAVAPTLGGFTMELFGWQAIFIVMVCLGILVVLMAIFIIKETVSRDLSRIRPTELLRSYRTLLTSRQFIYASLGVGGTTGGLYTAATILPFILMGRVGMTATQFGMGLLLQTSCYFAGSLLFRRLMQVYRPRQLAGAGYVAMVIASILIATLLRIFEPSYLLVMLPMALFAFGVALVMPVMTSAGMAPYPKMAGAASAMMGFFQMGGGLAGGTIAALMGDPVIAFATLIPALGFIAAIAFLLWLRLQQAS</sequence>
<feature type="transmembrane region" description="Helical" evidence="8">
    <location>
        <begin position="185"/>
        <end position="204"/>
    </location>
</feature>
<dbReference type="SUPFAM" id="SSF103473">
    <property type="entry name" value="MFS general substrate transporter"/>
    <property type="match status" value="1"/>
</dbReference>
<feature type="transmembrane region" description="Helical" evidence="8">
    <location>
        <begin position="95"/>
        <end position="115"/>
    </location>
</feature>
<dbReference type="InterPro" id="IPR004812">
    <property type="entry name" value="Efflux_drug-R_Bcr/CmlA"/>
</dbReference>
<dbReference type="eggNOG" id="COG2814">
    <property type="taxonomic scope" value="Bacteria"/>
</dbReference>
<feature type="transmembrane region" description="Helical" evidence="8">
    <location>
        <begin position="127"/>
        <end position="146"/>
    </location>
</feature>
<keyword evidence="11" id="KW-1185">Reference proteome</keyword>
<feature type="transmembrane region" description="Helical" evidence="8">
    <location>
        <begin position="61"/>
        <end position="83"/>
    </location>
</feature>
<evidence type="ECO:0000313" key="11">
    <source>
        <dbReference type="Proteomes" id="UP000216345"/>
    </source>
</evidence>
<feature type="transmembrane region" description="Helical" evidence="8">
    <location>
        <begin position="210"/>
        <end position="235"/>
    </location>
</feature>
<keyword evidence="6 8" id="KW-1133">Transmembrane helix</keyword>
<evidence type="ECO:0000256" key="4">
    <source>
        <dbReference type="ARBA" id="ARBA00022475"/>
    </source>
</evidence>
<dbReference type="CDD" id="cd17320">
    <property type="entry name" value="MFS_MdfA_MDR_like"/>
    <property type="match status" value="1"/>
</dbReference>
<feature type="transmembrane region" description="Helical" evidence="8">
    <location>
        <begin position="264"/>
        <end position="288"/>
    </location>
</feature>
<organism evidence="10 11">
    <name type="scientific">Brucella rhizosphaerae</name>
    <dbReference type="NCBI Taxonomy" id="571254"/>
    <lineage>
        <taxon>Bacteria</taxon>
        <taxon>Pseudomonadati</taxon>
        <taxon>Pseudomonadota</taxon>
        <taxon>Alphaproteobacteria</taxon>
        <taxon>Hyphomicrobiales</taxon>
        <taxon>Brucellaceae</taxon>
        <taxon>Brucella/Ochrobactrum group</taxon>
        <taxon>Brucella</taxon>
    </lineage>
</organism>
<keyword evidence="8" id="KW-0997">Cell inner membrane</keyword>
<dbReference type="AlphaFoldDB" id="A0A256FLS3"/>
<keyword evidence="3 8" id="KW-0813">Transport</keyword>
<dbReference type="Gene3D" id="1.20.1720.10">
    <property type="entry name" value="Multidrug resistance protein D"/>
    <property type="match status" value="1"/>
</dbReference>
<dbReference type="InterPro" id="IPR036259">
    <property type="entry name" value="MFS_trans_sf"/>
</dbReference>
<comment type="caution">
    <text evidence="10">The sequence shown here is derived from an EMBL/GenBank/DDBJ whole genome shotgun (WGS) entry which is preliminary data.</text>
</comment>
<dbReference type="EMBL" id="NNRK01000024">
    <property type="protein sequence ID" value="OYR15769.1"/>
    <property type="molecule type" value="Genomic_DNA"/>
</dbReference>
<feature type="transmembrane region" description="Helical" evidence="8">
    <location>
        <begin position="152"/>
        <end position="173"/>
    </location>
</feature>
<dbReference type="GO" id="GO:0042910">
    <property type="term" value="F:xenobiotic transmembrane transporter activity"/>
    <property type="evidence" value="ECO:0007669"/>
    <property type="project" value="InterPro"/>
</dbReference>
<protein>
    <recommendedName>
        <fullName evidence="8">Bcr/CflA family efflux transporter</fullName>
    </recommendedName>
</protein>
<keyword evidence="7 8" id="KW-0472">Membrane</keyword>
<dbReference type="InterPro" id="IPR011701">
    <property type="entry name" value="MFS"/>
</dbReference>
<evidence type="ECO:0000256" key="7">
    <source>
        <dbReference type="ARBA" id="ARBA00023136"/>
    </source>
</evidence>
<reference evidence="10 11" key="1">
    <citation type="submission" date="2017-07" db="EMBL/GenBank/DDBJ databases">
        <title>Phylogenetic study on the rhizospheric bacterium Ochrobactrum sp. A44.</title>
        <authorList>
            <person name="Krzyzanowska D.M."/>
            <person name="Ossowicki A."/>
            <person name="Rajewska M."/>
            <person name="Maciag T."/>
            <person name="Kaczynski Z."/>
            <person name="Czerwicka M."/>
            <person name="Jafra S."/>
        </authorList>
    </citation>
    <scope>NUCLEOTIDE SEQUENCE [LARGE SCALE GENOMIC DNA]</scope>
    <source>
        <strain evidence="10 11">PR17</strain>
    </source>
</reference>
<dbReference type="GO" id="GO:1990961">
    <property type="term" value="P:xenobiotic detoxification by transmembrane export across the plasma membrane"/>
    <property type="evidence" value="ECO:0007669"/>
    <property type="project" value="InterPro"/>
</dbReference>
<keyword evidence="4" id="KW-1003">Cell membrane</keyword>
<feature type="transmembrane region" description="Helical" evidence="8">
    <location>
        <begin position="330"/>
        <end position="349"/>
    </location>
</feature>
<feature type="domain" description="Major facilitator superfamily (MFS) profile" evidence="9">
    <location>
        <begin position="58"/>
        <end position="446"/>
    </location>
</feature>
<feature type="transmembrane region" description="Helical" evidence="8">
    <location>
        <begin position="419"/>
        <end position="440"/>
    </location>
</feature>
<gene>
    <name evidence="10" type="ORF">CEV32_4481</name>
</gene>
<dbReference type="InterPro" id="IPR020846">
    <property type="entry name" value="MFS_dom"/>
</dbReference>
<evidence type="ECO:0000259" key="9">
    <source>
        <dbReference type="PROSITE" id="PS50850"/>
    </source>
</evidence>
<accession>A0A256FLS3</accession>
<evidence type="ECO:0000256" key="3">
    <source>
        <dbReference type="ARBA" id="ARBA00022448"/>
    </source>
</evidence>
<evidence type="ECO:0000256" key="8">
    <source>
        <dbReference type="RuleBase" id="RU365088"/>
    </source>
</evidence>
<name>A0A256FLS3_9HYPH</name>
<dbReference type="NCBIfam" id="TIGR00710">
    <property type="entry name" value="efflux_Bcr_CflA"/>
    <property type="match status" value="1"/>
</dbReference>
<dbReference type="PROSITE" id="PS50850">
    <property type="entry name" value="MFS"/>
    <property type="match status" value="1"/>
</dbReference>
<feature type="transmembrane region" description="Helical" evidence="8">
    <location>
        <begin position="355"/>
        <end position="377"/>
    </location>
</feature>
<dbReference type="PANTHER" id="PTHR23502:SF132">
    <property type="entry name" value="POLYAMINE TRANSPORTER 2-RELATED"/>
    <property type="match status" value="1"/>
</dbReference>
<dbReference type="PANTHER" id="PTHR23502">
    <property type="entry name" value="MAJOR FACILITATOR SUPERFAMILY"/>
    <property type="match status" value="1"/>
</dbReference>
<evidence type="ECO:0000256" key="6">
    <source>
        <dbReference type="ARBA" id="ARBA00022989"/>
    </source>
</evidence>
<feature type="transmembrane region" description="Helical" evidence="8">
    <location>
        <begin position="389"/>
        <end position="413"/>
    </location>
</feature>
<evidence type="ECO:0000313" key="10">
    <source>
        <dbReference type="EMBL" id="OYR15769.1"/>
    </source>
</evidence>
<proteinExistence type="inferred from homology"/>
<feature type="transmembrane region" description="Helical" evidence="8">
    <location>
        <begin position="300"/>
        <end position="318"/>
    </location>
</feature>
<comment type="similarity">
    <text evidence="2 8">Belongs to the major facilitator superfamily. Bcr/CmlA family.</text>
</comment>
<dbReference type="GO" id="GO:0005886">
    <property type="term" value="C:plasma membrane"/>
    <property type="evidence" value="ECO:0007669"/>
    <property type="project" value="UniProtKB-SubCell"/>
</dbReference>
<keyword evidence="5 8" id="KW-0812">Transmembrane</keyword>
<dbReference type="Pfam" id="PF07690">
    <property type="entry name" value="MFS_1"/>
    <property type="match status" value="1"/>
</dbReference>
<dbReference type="Proteomes" id="UP000216345">
    <property type="component" value="Unassembled WGS sequence"/>
</dbReference>
<comment type="subcellular location">
    <subcellularLocation>
        <location evidence="8">Cell inner membrane</location>
        <topology evidence="8">Multi-pass membrane protein</topology>
    </subcellularLocation>
    <subcellularLocation>
        <location evidence="1">Cell membrane</location>
        <topology evidence="1">Multi-pass membrane protein</topology>
    </subcellularLocation>
</comment>
<evidence type="ECO:0000256" key="5">
    <source>
        <dbReference type="ARBA" id="ARBA00022692"/>
    </source>
</evidence>